<sequence>MKWICRWNPVGGGPRPRRRLQTIFESMVDFDGHHRLPSTGGVYGKPEGPPDSSFGKEVPNGREKKRNNDQTLSAEKMDAKGFCANTSDDRAESRPIYNGSIMGGRRDEHWARYVRLSSALEGRLGDCRLRRRVKEEERRSKGRGKENADAVVAGVARFSAANQPNEEASRNRDEKQRRDPDAKSSAAFELSAGRRGTMKSCADEGRVIAIEYLSSRISTDVHPPTPPMPQRISGQSRMGGHCEGRMWLRVECLGRVREQEGVHTRNEDHGEGGDRAPGEGTYLTLKIILPQEAGWRKLCASDYDPRTGLIHGRWIETKTVAGSKASKNMQKGANFQKLKPSTTRVSQSRNR</sequence>
<feature type="region of interest" description="Disordered" evidence="1">
    <location>
        <begin position="35"/>
        <end position="78"/>
    </location>
</feature>
<organism evidence="2 3">
    <name type="scientific">Mycena maculata</name>
    <dbReference type="NCBI Taxonomy" id="230809"/>
    <lineage>
        <taxon>Eukaryota</taxon>
        <taxon>Fungi</taxon>
        <taxon>Dikarya</taxon>
        <taxon>Basidiomycota</taxon>
        <taxon>Agaricomycotina</taxon>
        <taxon>Agaricomycetes</taxon>
        <taxon>Agaricomycetidae</taxon>
        <taxon>Agaricales</taxon>
        <taxon>Marasmiineae</taxon>
        <taxon>Mycenaceae</taxon>
        <taxon>Mycena</taxon>
    </lineage>
</organism>
<evidence type="ECO:0000313" key="2">
    <source>
        <dbReference type="EMBL" id="KAJ7748219.1"/>
    </source>
</evidence>
<proteinExistence type="predicted"/>
<feature type="compositionally biased region" description="Polar residues" evidence="1">
    <location>
        <begin position="325"/>
        <end position="351"/>
    </location>
</feature>
<evidence type="ECO:0000313" key="3">
    <source>
        <dbReference type="Proteomes" id="UP001215280"/>
    </source>
</evidence>
<feature type="region of interest" description="Disordered" evidence="1">
    <location>
        <begin position="322"/>
        <end position="351"/>
    </location>
</feature>
<feature type="region of interest" description="Disordered" evidence="1">
    <location>
        <begin position="156"/>
        <end position="191"/>
    </location>
</feature>
<feature type="compositionally biased region" description="Basic and acidic residues" evidence="1">
    <location>
        <begin position="59"/>
        <end position="68"/>
    </location>
</feature>
<accession>A0AAD7IS70</accession>
<dbReference type="EMBL" id="JARJLG010000091">
    <property type="protein sequence ID" value="KAJ7748219.1"/>
    <property type="molecule type" value="Genomic_DNA"/>
</dbReference>
<dbReference type="Proteomes" id="UP001215280">
    <property type="component" value="Unassembled WGS sequence"/>
</dbReference>
<reference evidence="2" key="1">
    <citation type="submission" date="2023-03" db="EMBL/GenBank/DDBJ databases">
        <title>Massive genome expansion in bonnet fungi (Mycena s.s.) driven by repeated elements and novel gene families across ecological guilds.</title>
        <authorList>
            <consortium name="Lawrence Berkeley National Laboratory"/>
            <person name="Harder C.B."/>
            <person name="Miyauchi S."/>
            <person name="Viragh M."/>
            <person name="Kuo A."/>
            <person name="Thoen E."/>
            <person name="Andreopoulos B."/>
            <person name="Lu D."/>
            <person name="Skrede I."/>
            <person name="Drula E."/>
            <person name="Henrissat B."/>
            <person name="Morin E."/>
            <person name="Kohler A."/>
            <person name="Barry K."/>
            <person name="LaButti K."/>
            <person name="Morin E."/>
            <person name="Salamov A."/>
            <person name="Lipzen A."/>
            <person name="Mereny Z."/>
            <person name="Hegedus B."/>
            <person name="Baldrian P."/>
            <person name="Stursova M."/>
            <person name="Weitz H."/>
            <person name="Taylor A."/>
            <person name="Grigoriev I.V."/>
            <person name="Nagy L.G."/>
            <person name="Martin F."/>
            <person name="Kauserud H."/>
        </authorList>
    </citation>
    <scope>NUCLEOTIDE SEQUENCE</scope>
    <source>
        <strain evidence="2">CBHHK188m</strain>
    </source>
</reference>
<protein>
    <submittedName>
        <fullName evidence="2">Uncharacterized protein</fullName>
    </submittedName>
</protein>
<evidence type="ECO:0000256" key="1">
    <source>
        <dbReference type="SAM" id="MobiDB-lite"/>
    </source>
</evidence>
<comment type="caution">
    <text evidence="2">The sequence shown here is derived from an EMBL/GenBank/DDBJ whole genome shotgun (WGS) entry which is preliminary data.</text>
</comment>
<name>A0AAD7IS70_9AGAR</name>
<feature type="region of interest" description="Disordered" evidence="1">
    <location>
        <begin position="218"/>
        <end position="239"/>
    </location>
</feature>
<dbReference type="AlphaFoldDB" id="A0AAD7IS70"/>
<gene>
    <name evidence="2" type="ORF">DFH07DRAFT_775836</name>
</gene>
<feature type="compositionally biased region" description="Basic and acidic residues" evidence="1">
    <location>
        <begin position="167"/>
        <end position="182"/>
    </location>
</feature>
<keyword evidence="3" id="KW-1185">Reference proteome</keyword>